<evidence type="ECO:0000313" key="3">
    <source>
        <dbReference type="Proteomes" id="UP000696931"/>
    </source>
</evidence>
<dbReference type="Proteomes" id="UP000696931">
    <property type="component" value="Unassembled WGS sequence"/>
</dbReference>
<feature type="domain" description="N-acetyltransferase" evidence="1">
    <location>
        <begin position="133"/>
        <end position="280"/>
    </location>
</feature>
<evidence type="ECO:0000313" key="2">
    <source>
        <dbReference type="EMBL" id="MBI5169496.1"/>
    </source>
</evidence>
<name>A0A933W904_UNCEI</name>
<accession>A0A933W904</accession>
<dbReference type="EMBL" id="JACRIW010000055">
    <property type="protein sequence ID" value="MBI5169496.1"/>
    <property type="molecule type" value="Genomic_DNA"/>
</dbReference>
<protein>
    <recommendedName>
        <fullName evidence="1">N-acetyltransferase domain-containing protein</fullName>
    </recommendedName>
</protein>
<comment type="caution">
    <text evidence="2">The sequence shown here is derived from an EMBL/GenBank/DDBJ whole genome shotgun (WGS) entry which is preliminary data.</text>
</comment>
<evidence type="ECO:0000259" key="1">
    <source>
        <dbReference type="PROSITE" id="PS51186"/>
    </source>
</evidence>
<dbReference type="SUPFAM" id="SSF55729">
    <property type="entry name" value="Acyl-CoA N-acyltransferases (Nat)"/>
    <property type="match status" value="1"/>
</dbReference>
<sequence length="281" mass="30003">MKALVELARVLEAIEASAWRDVWAAAPESVRASLGLRTVEREGALVIAADHIESLLMNRVLGGGLQGSLDTRTLDAIEKFFAGRQPYAINLSPLARPDGVTGALMDRGLATYFHHVKWARDSSPYTPARATDLRIAPVDAALAPAWAELSADAFVHGAEGGAAWLASLHGRRGWRMFVALDGAQVVAGGALFTHGSCGWLGMGITRDSHRARGAQSALLAARIAAAHAAKARWLTTETAPNWEDLNPVSWRNVERAGFGVIYDRPSWIRPPGLPPAAKPAG</sequence>
<reference evidence="2" key="1">
    <citation type="submission" date="2020-07" db="EMBL/GenBank/DDBJ databases">
        <title>Huge and variable diversity of episymbiotic CPR bacteria and DPANN archaea in groundwater ecosystems.</title>
        <authorList>
            <person name="He C.Y."/>
            <person name="Keren R."/>
            <person name="Whittaker M."/>
            <person name="Farag I.F."/>
            <person name="Doudna J."/>
            <person name="Cate J.H.D."/>
            <person name="Banfield J.F."/>
        </authorList>
    </citation>
    <scope>NUCLEOTIDE SEQUENCE</scope>
    <source>
        <strain evidence="2">NC_groundwater_1813_Pr3_B-0.1um_71_17</strain>
    </source>
</reference>
<dbReference type="AlphaFoldDB" id="A0A933W904"/>
<dbReference type="InterPro" id="IPR016181">
    <property type="entry name" value="Acyl_CoA_acyltransferase"/>
</dbReference>
<proteinExistence type="predicted"/>
<gene>
    <name evidence="2" type="ORF">HZA61_08415</name>
</gene>
<organism evidence="2 3">
    <name type="scientific">Eiseniibacteriota bacterium</name>
    <dbReference type="NCBI Taxonomy" id="2212470"/>
    <lineage>
        <taxon>Bacteria</taxon>
        <taxon>Candidatus Eiseniibacteriota</taxon>
    </lineage>
</organism>
<dbReference type="GO" id="GO:0016747">
    <property type="term" value="F:acyltransferase activity, transferring groups other than amino-acyl groups"/>
    <property type="evidence" value="ECO:0007669"/>
    <property type="project" value="InterPro"/>
</dbReference>
<dbReference type="PROSITE" id="PS51186">
    <property type="entry name" value="GNAT"/>
    <property type="match status" value="1"/>
</dbReference>
<dbReference type="InterPro" id="IPR000182">
    <property type="entry name" value="GNAT_dom"/>
</dbReference>
<dbReference type="Gene3D" id="3.40.630.30">
    <property type="match status" value="1"/>
</dbReference>